<dbReference type="PANTHER" id="PTHR47963">
    <property type="entry name" value="DEAD-BOX ATP-DEPENDENT RNA HELICASE 47, MITOCHONDRIAL"/>
    <property type="match status" value="1"/>
</dbReference>
<dbReference type="PANTHER" id="PTHR47963:SF7">
    <property type="entry name" value="ATP-DEPENDENT RNA HELICASE YFML-RELATED"/>
    <property type="match status" value="1"/>
</dbReference>
<dbReference type="RefSeq" id="WP_070110403.1">
    <property type="nucleotide sequence ID" value="NZ_LZFO01000018.1"/>
</dbReference>
<dbReference type="PROSITE" id="PS51192">
    <property type="entry name" value="HELICASE_ATP_BIND_1"/>
    <property type="match status" value="1"/>
</dbReference>
<evidence type="ECO:0000259" key="6">
    <source>
        <dbReference type="PROSITE" id="PS51192"/>
    </source>
</evidence>
<dbReference type="PATRIC" id="fig|1121290.3.peg.1401"/>
<feature type="domain" description="DEAD-box RNA helicase Q" evidence="8">
    <location>
        <begin position="3"/>
        <end position="31"/>
    </location>
</feature>
<keyword evidence="10" id="KW-1185">Reference proteome</keyword>
<keyword evidence="1" id="KW-0547">Nucleotide-binding</keyword>
<dbReference type="SUPFAM" id="SSF52540">
    <property type="entry name" value="P-loop containing nucleoside triphosphate hydrolases"/>
    <property type="match status" value="1"/>
</dbReference>
<dbReference type="InterPro" id="IPR044742">
    <property type="entry name" value="DEAD/DEAH_RhlB"/>
</dbReference>
<dbReference type="SMART" id="SM00487">
    <property type="entry name" value="DEXDc"/>
    <property type="match status" value="1"/>
</dbReference>
<feature type="domain" description="Helicase C-terminal" evidence="7">
    <location>
        <begin position="233"/>
        <end position="377"/>
    </location>
</feature>
<feature type="short sequence motif" description="Q motif" evidence="5">
    <location>
        <begin position="3"/>
        <end position="31"/>
    </location>
</feature>
<gene>
    <name evidence="9" type="primary">cshA_1</name>
    <name evidence="9" type="ORF">CLOACE_14190</name>
</gene>
<keyword evidence="4" id="KW-0067">ATP-binding</keyword>
<dbReference type="SMART" id="SM00490">
    <property type="entry name" value="HELICc"/>
    <property type="match status" value="1"/>
</dbReference>
<dbReference type="InterPro" id="IPR050547">
    <property type="entry name" value="DEAD_box_RNA_helicases"/>
</dbReference>
<dbReference type="CDD" id="cd00268">
    <property type="entry name" value="DEADc"/>
    <property type="match status" value="1"/>
</dbReference>
<dbReference type="InterPro" id="IPR014001">
    <property type="entry name" value="Helicase_ATP-bd"/>
</dbReference>
<evidence type="ECO:0000256" key="5">
    <source>
        <dbReference type="PROSITE-ProRule" id="PRU00552"/>
    </source>
</evidence>
<dbReference type="InterPro" id="IPR014014">
    <property type="entry name" value="RNA_helicase_DEAD_Q_motif"/>
</dbReference>
<dbReference type="GO" id="GO:0033592">
    <property type="term" value="F:RNA strand annealing activity"/>
    <property type="evidence" value="ECO:0007669"/>
    <property type="project" value="TreeGrafter"/>
</dbReference>
<evidence type="ECO:0000259" key="7">
    <source>
        <dbReference type="PROSITE" id="PS51194"/>
    </source>
</evidence>
<dbReference type="InterPro" id="IPR001650">
    <property type="entry name" value="Helicase_C-like"/>
</dbReference>
<evidence type="ECO:0000256" key="2">
    <source>
        <dbReference type="ARBA" id="ARBA00022801"/>
    </source>
</evidence>
<evidence type="ECO:0000259" key="8">
    <source>
        <dbReference type="PROSITE" id="PS51195"/>
    </source>
</evidence>
<dbReference type="InterPro" id="IPR027417">
    <property type="entry name" value="P-loop_NTPase"/>
</dbReference>
<name>A0A1E8EY84_9CLOT</name>
<dbReference type="EMBL" id="LZFO01000018">
    <property type="protein sequence ID" value="OFI05944.1"/>
    <property type="molecule type" value="Genomic_DNA"/>
</dbReference>
<comment type="caution">
    <text evidence="9">The sequence shown here is derived from an EMBL/GenBank/DDBJ whole genome shotgun (WGS) entry which is preliminary data.</text>
</comment>
<evidence type="ECO:0000313" key="10">
    <source>
        <dbReference type="Proteomes" id="UP000175744"/>
    </source>
</evidence>
<organism evidence="9 10">
    <name type="scientific">Clostridium acetireducens DSM 10703</name>
    <dbReference type="NCBI Taxonomy" id="1121290"/>
    <lineage>
        <taxon>Bacteria</taxon>
        <taxon>Bacillati</taxon>
        <taxon>Bacillota</taxon>
        <taxon>Clostridia</taxon>
        <taxon>Eubacteriales</taxon>
        <taxon>Clostridiaceae</taxon>
        <taxon>Clostridium</taxon>
    </lineage>
</organism>
<keyword evidence="3 9" id="KW-0347">Helicase</keyword>
<dbReference type="PROSITE" id="PS51194">
    <property type="entry name" value="HELICASE_CTER"/>
    <property type="match status" value="1"/>
</dbReference>
<evidence type="ECO:0000313" key="9">
    <source>
        <dbReference type="EMBL" id="OFI05944.1"/>
    </source>
</evidence>
<reference evidence="9 10" key="1">
    <citation type="submission" date="2016-06" db="EMBL/GenBank/DDBJ databases">
        <title>Genome sequence of Clostridium acetireducens DSM 10703.</title>
        <authorList>
            <person name="Poehlein A."/>
            <person name="Fluechter S."/>
            <person name="Duerre P."/>
            <person name="Daniel R."/>
        </authorList>
    </citation>
    <scope>NUCLEOTIDE SEQUENCE [LARGE SCALE GENOMIC DNA]</scope>
    <source>
        <strain evidence="9 10">DSM 10703</strain>
    </source>
</reference>
<protein>
    <submittedName>
        <fullName evidence="9">DEAD-box ATP-dependent RNA helicase CshA</fullName>
        <ecNumber evidence="9">3.6.4.13</ecNumber>
    </submittedName>
</protein>
<accession>A0A1E8EY84</accession>
<proteinExistence type="predicted"/>
<dbReference type="Pfam" id="PF00271">
    <property type="entry name" value="Helicase_C"/>
    <property type="match status" value="1"/>
</dbReference>
<dbReference type="Gene3D" id="3.40.50.300">
    <property type="entry name" value="P-loop containing nucleotide triphosphate hydrolases"/>
    <property type="match status" value="2"/>
</dbReference>
<dbReference type="GO" id="GO:0003724">
    <property type="term" value="F:RNA helicase activity"/>
    <property type="evidence" value="ECO:0007669"/>
    <property type="project" value="UniProtKB-EC"/>
</dbReference>
<evidence type="ECO:0000256" key="1">
    <source>
        <dbReference type="ARBA" id="ARBA00022741"/>
    </source>
</evidence>
<feature type="domain" description="Helicase ATP-binding" evidence="6">
    <location>
        <begin position="34"/>
        <end position="206"/>
    </location>
</feature>
<keyword evidence="2 9" id="KW-0378">Hydrolase</keyword>
<dbReference type="STRING" id="1121290.CLAOCE_14190"/>
<dbReference type="OrthoDB" id="9805696at2"/>
<dbReference type="Pfam" id="PF00270">
    <property type="entry name" value="DEAD"/>
    <property type="match status" value="1"/>
</dbReference>
<dbReference type="GO" id="GO:0005524">
    <property type="term" value="F:ATP binding"/>
    <property type="evidence" value="ECO:0007669"/>
    <property type="project" value="UniProtKB-KW"/>
</dbReference>
<evidence type="ECO:0000256" key="4">
    <source>
        <dbReference type="ARBA" id="ARBA00022840"/>
    </source>
</evidence>
<evidence type="ECO:0000256" key="3">
    <source>
        <dbReference type="ARBA" id="ARBA00022806"/>
    </source>
</evidence>
<dbReference type="PROSITE" id="PS51195">
    <property type="entry name" value="Q_MOTIF"/>
    <property type="match status" value="1"/>
</dbReference>
<dbReference type="AlphaFoldDB" id="A0A1E8EY84"/>
<dbReference type="GO" id="GO:0009409">
    <property type="term" value="P:response to cold"/>
    <property type="evidence" value="ECO:0007669"/>
    <property type="project" value="TreeGrafter"/>
</dbReference>
<dbReference type="GO" id="GO:0016787">
    <property type="term" value="F:hydrolase activity"/>
    <property type="evidence" value="ECO:0007669"/>
    <property type="project" value="UniProtKB-KW"/>
</dbReference>
<dbReference type="CDD" id="cd18787">
    <property type="entry name" value="SF2_C_DEAD"/>
    <property type="match status" value="1"/>
</dbReference>
<dbReference type="InterPro" id="IPR011545">
    <property type="entry name" value="DEAD/DEAH_box_helicase_dom"/>
</dbReference>
<dbReference type="GO" id="GO:0005840">
    <property type="term" value="C:ribosome"/>
    <property type="evidence" value="ECO:0007669"/>
    <property type="project" value="TreeGrafter"/>
</dbReference>
<dbReference type="EC" id="3.6.4.13" evidence="9"/>
<dbReference type="Proteomes" id="UP000175744">
    <property type="component" value="Unassembled WGS sequence"/>
</dbReference>
<dbReference type="GO" id="GO:0005829">
    <property type="term" value="C:cytosol"/>
    <property type="evidence" value="ECO:0007669"/>
    <property type="project" value="TreeGrafter"/>
</dbReference>
<sequence>MEILFNKLGLNSNLIKGLKKEDITVPTDIQSKVIPLALENKDIIGSSQTGSGKTLAYLLPIFEKINKDKKEMQSIILAPTHELAMQIHNEIKLLADNSEIPITSASIIGEVNIKRQIEKLKEKPHIIVGSAGRILELIKKKKITAHTIKTIVIDEGDRLLDENNLPTVKAVIKTTMKDRQLMLFSATITHKTISIAKELMKEPEIIKIEDKNLVNPNINHMFFVSEQRDKIEILRKLVASIKPKKAIVFINKSEEIELTTSKLQYHHIKAYAIYGKAIKEERKKALEGFRTGKIQLLIASDIAARGLDVKGVTHIFNLDLSENPKEYLHRVGRTGRAGKSGTAISIVTKQEIHLIKKYEKEFNIKIQKKRIYKGKIINTTTAKPSFKK</sequence>